<dbReference type="InterPro" id="IPR011600">
    <property type="entry name" value="Pept_C14_caspase"/>
</dbReference>
<feature type="domain" description="Novel STAND NTPase 1" evidence="3">
    <location>
        <begin position="259"/>
        <end position="650"/>
    </location>
</feature>
<dbReference type="InterPro" id="IPR016187">
    <property type="entry name" value="CTDL_fold"/>
</dbReference>
<evidence type="ECO:0000313" key="4">
    <source>
        <dbReference type="EMBL" id="MEA5480476.1"/>
    </source>
</evidence>
<feature type="domain" description="Sulfatase-modifying factor enzyme-like" evidence="2">
    <location>
        <begin position="701"/>
        <end position="935"/>
    </location>
</feature>
<evidence type="ECO:0000259" key="2">
    <source>
        <dbReference type="Pfam" id="PF03781"/>
    </source>
</evidence>
<gene>
    <name evidence="4" type="ORF">VB774_22815</name>
</gene>
<evidence type="ECO:0000259" key="1">
    <source>
        <dbReference type="Pfam" id="PF00656"/>
    </source>
</evidence>
<dbReference type="InterPro" id="IPR051043">
    <property type="entry name" value="Sulfatase_Mod_Factor_Kinase"/>
</dbReference>
<name>A0ABU5TQ96_9CYAN</name>
<dbReference type="InterPro" id="IPR005532">
    <property type="entry name" value="SUMF_dom"/>
</dbReference>
<dbReference type="Pfam" id="PF00656">
    <property type="entry name" value="Peptidase_C14"/>
    <property type="match status" value="1"/>
</dbReference>
<dbReference type="PANTHER" id="PTHR23150:SF19">
    <property type="entry name" value="FORMYLGLYCINE-GENERATING ENZYME"/>
    <property type="match status" value="1"/>
</dbReference>
<accession>A0ABU5TQ96</accession>
<dbReference type="Pfam" id="PF03781">
    <property type="entry name" value="FGE-sulfatase"/>
    <property type="match status" value="1"/>
</dbReference>
<dbReference type="InterPro" id="IPR027417">
    <property type="entry name" value="P-loop_NTPase"/>
</dbReference>
<organism evidence="4 5">
    <name type="scientific">Pseudanabaena galeata UHCC 0370</name>
    <dbReference type="NCBI Taxonomy" id="3110310"/>
    <lineage>
        <taxon>Bacteria</taxon>
        <taxon>Bacillati</taxon>
        <taxon>Cyanobacteriota</taxon>
        <taxon>Cyanophyceae</taxon>
        <taxon>Pseudanabaenales</taxon>
        <taxon>Pseudanabaenaceae</taxon>
        <taxon>Pseudanabaena</taxon>
    </lineage>
</organism>
<evidence type="ECO:0000259" key="3">
    <source>
        <dbReference type="Pfam" id="PF20703"/>
    </source>
</evidence>
<feature type="domain" description="Peptidase C14 caspase" evidence="1">
    <location>
        <begin position="3"/>
        <end position="203"/>
    </location>
</feature>
<protein>
    <submittedName>
        <fullName evidence="4">SUMF1/EgtB/PvdO family nonheme iron enzyme</fullName>
    </submittedName>
</protein>
<reference evidence="4 5" key="1">
    <citation type="submission" date="2023-12" db="EMBL/GenBank/DDBJ databases">
        <title>Baltic Sea Cyanobacteria.</title>
        <authorList>
            <person name="Delbaje E."/>
            <person name="Fewer D.P."/>
            <person name="Shishido T.K."/>
        </authorList>
    </citation>
    <scope>NUCLEOTIDE SEQUENCE [LARGE SCALE GENOMIC DNA]</scope>
    <source>
        <strain evidence="4 5">UHCC 0370</strain>
    </source>
</reference>
<dbReference type="Pfam" id="PF20703">
    <property type="entry name" value="nSTAND1"/>
    <property type="match status" value="1"/>
</dbReference>
<dbReference type="RefSeq" id="WP_323263453.1">
    <property type="nucleotide sequence ID" value="NZ_JAYGIE010000127.1"/>
</dbReference>
<comment type="caution">
    <text evidence="4">The sequence shown here is derived from an EMBL/GenBank/DDBJ whole genome shotgun (WGS) entry which is preliminary data.</text>
</comment>
<dbReference type="Gene3D" id="3.40.50.300">
    <property type="entry name" value="P-loop containing nucleotide triphosphate hydrolases"/>
    <property type="match status" value="1"/>
</dbReference>
<dbReference type="SUPFAM" id="SSF52540">
    <property type="entry name" value="P-loop containing nucleoside triphosphate hydrolases"/>
    <property type="match status" value="1"/>
</dbReference>
<sequence>MARYGLVVGVAKYKSPLGNLSKTESDAKAVNDLLKQHGDFEDIQVLTGEVTAKQLEDALGRLLLERADRNEVLIYFSGHAVVVKGNFGKKRGYLALSNTALKTSSGEITGIENGIALDDLSGLIGEAKLSNLVVLLDCCHSETLLEESQGFLQRVIVTQAFADFKKDYFLVSACRKFEEAYAMRSQAHSIFTGALLQGLHKDKANDRGVVNASTMYGYVCSQLIGTGQEAVDLGFGGGSIRMVDYRTVVPEKITEDVCPYVGLEAFTKETARFFKGRDRFVRLLLQKITESSFVPVIGASGSGKSSLVRAGLISALEAQGNWLILPPIKAGDSPLMPVAEISRVLTQLCQRADSKLEISKQIASGNLEAAIACLSEQKKILLVVDQFEEVFTVCPAEKEAERQQFIDLLVGITQHPDSRLRVVTTMRADFFENCLGYRGLGEVIQLHQVLLLPMNEEELKEAIAAPAEVGQYELGEGLLPAILRDVRDEKNVLPLLEFALTQLWEKREKRRFTFAVYDELGGVMGALNQHANSVYDALKPQEQEWAKRICLMLVRTGLGERDTRQRRTKGELTRLAKDGDLQDFQVALDQLVAGRLLVTGKDKDGEAWVDMAHEALMDGWEMFREWRSQDRDLRRLGDRVRDAFDEWNKALDKEKFLLPEGVVSQIEEVTPAINDFLTNKQQKFVQRNRYKYKPWLDPANLPEMVDIPSGTFWMGSPDGKGQVNEKPYHQVTVKAFQMGKYPVTQAQWRIVAMSPKVEIDMSLNLSIHGEDRPVELVDWYEAQEFCARLSQSTGQSYRLPSETEWEYACRAGAGQYTEYCFGDDEDQLKEYAWYAQNSNNKTQSVGQKIPNTWGLYDMHGNVWEWCADDWRGNHEGAPIDSRIWEKDIKNYEEDDGIRKLLRGGSWNTIAWDCRSASRYSHFVRDRTEYVGFRVVCVLW</sequence>
<dbReference type="Gene3D" id="3.40.50.1460">
    <property type="match status" value="1"/>
</dbReference>
<evidence type="ECO:0000313" key="5">
    <source>
        <dbReference type="Proteomes" id="UP001301388"/>
    </source>
</evidence>
<proteinExistence type="predicted"/>
<dbReference type="Gene3D" id="3.90.1580.10">
    <property type="entry name" value="paralog of FGE (formylglycine-generating enzyme)"/>
    <property type="match status" value="1"/>
</dbReference>
<dbReference type="InterPro" id="IPR049052">
    <property type="entry name" value="nSTAND1"/>
</dbReference>
<keyword evidence="5" id="KW-1185">Reference proteome</keyword>
<dbReference type="SUPFAM" id="SSF56436">
    <property type="entry name" value="C-type lectin-like"/>
    <property type="match status" value="1"/>
</dbReference>
<dbReference type="Proteomes" id="UP001301388">
    <property type="component" value="Unassembled WGS sequence"/>
</dbReference>
<dbReference type="EMBL" id="JAYGIE010000127">
    <property type="protein sequence ID" value="MEA5480476.1"/>
    <property type="molecule type" value="Genomic_DNA"/>
</dbReference>
<dbReference type="PANTHER" id="PTHR23150">
    <property type="entry name" value="SULFATASE MODIFYING FACTOR 1, 2"/>
    <property type="match status" value="1"/>
</dbReference>
<dbReference type="InterPro" id="IPR042095">
    <property type="entry name" value="SUMF_sf"/>
</dbReference>